<dbReference type="Proteomes" id="UP001055439">
    <property type="component" value="Chromosome 8"/>
</dbReference>
<protein>
    <recommendedName>
        <fullName evidence="6">Pentatricopeptide repeat-containing protein</fullName>
    </recommendedName>
</protein>
<keyword evidence="5" id="KW-1185">Reference proteome</keyword>
<feature type="repeat" description="PPR" evidence="2">
    <location>
        <begin position="208"/>
        <end position="242"/>
    </location>
</feature>
<dbReference type="PANTHER" id="PTHR47926:SF452">
    <property type="entry name" value="PENTATRICOPEPTIDE REPEAT-CONTAINING PROTEIN"/>
    <property type="match status" value="1"/>
</dbReference>
<dbReference type="FunFam" id="1.25.40.10:FF:000090">
    <property type="entry name" value="Pentatricopeptide repeat-containing protein, chloroplastic"/>
    <property type="match status" value="1"/>
</dbReference>
<dbReference type="NCBIfam" id="TIGR00756">
    <property type="entry name" value="PPR"/>
    <property type="match status" value="4"/>
</dbReference>
<evidence type="ECO:0000313" key="5">
    <source>
        <dbReference type="Proteomes" id="UP001055439"/>
    </source>
</evidence>
<dbReference type="InterPro" id="IPR002885">
    <property type="entry name" value="PPR_rpt"/>
</dbReference>
<gene>
    <name evidence="4" type="ORF">MUK42_33216</name>
</gene>
<dbReference type="PROSITE" id="PS51375">
    <property type="entry name" value="PPR"/>
    <property type="match status" value="4"/>
</dbReference>
<dbReference type="FunFam" id="1.25.40.10:FF:000073">
    <property type="entry name" value="Pentatricopeptide repeat-containing protein chloroplastic"/>
    <property type="match status" value="1"/>
</dbReference>
<name>A0A9E7HEL1_9LILI</name>
<feature type="repeat" description="PPR" evidence="2">
    <location>
        <begin position="383"/>
        <end position="413"/>
    </location>
</feature>
<feature type="repeat" description="PPR" evidence="2">
    <location>
        <begin position="79"/>
        <end position="113"/>
    </location>
</feature>
<keyword evidence="3" id="KW-1133">Transmembrane helix</keyword>
<evidence type="ECO:0008006" key="6">
    <source>
        <dbReference type="Google" id="ProtNLM"/>
    </source>
</evidence>
<feature type="repeat" description="PPR" evidence="2">
    <location>
        <begin position="414"/>
        <end position="448"/>
    </location>
</feature>
<reference evidence="4" key="1">
    <citation type="submission" date="2022-05" db="EMBL/GenBank/DDBJ databases">
        <title>The Musa troglodytarum L. genome provides insights into the mechanism of non-climacteric behaviour and enrichment of carotenoids.</title>
        <authorList>
            <person name="Wang J."/>
        </authorList>
    </citation>
    <scope>NUCLEOTIDE SEQUENCE</scope>
    <source>
        <tissue evidence="4">Leaf</tissue>
    </source>
</reference>
<keyword evidence="1" id="KW-0677">Repeat</keyword>
<dbReference type="FunFam" id="1.25.40.10:FF:001103">
    <property type="entry name" value="Glycerol-3-phosphate dehydrogenase [NAD(+)]"/>
    <property type="match status" value="1"/>
</dbReference>
<dbReference type="Gene3D" id="1.25.40.10">
    <property type="entry name" value="Tetratricopeptide repeat domain"/>
    <property type="match status" value="5"/>
</dbReference>
<dbReference type="Pfam" id="PF20431">
    <property type="entry name" value="E_motif"/>
    <property type="match status" value="1"/>
</dbReference>
<keyword evidence="3" id="KW-0472">Membrane</keyword>
<evidence type="ECO:0000256" key="1">
    <source>
        <dbReference type="ARBA" id="ARBA00022737"/>
    </source>
</evidence>
<proteinExistence type="predicted"/>
<dbReference type="InterPro" id="IPR046960">
    <property type="entry name" value="PPR_At4g14850-like_plant"/>
</dbReference>
<keyword evidence="3" id="KW-0812">Transmembrane</keyword>
<evidence type="ECO:0000313" key="4">
    <source>
        <dbReference type="EMBL" id="URE28667.1"/>
    </source>
</evidence>
<dbReference type="InterPro" id="IPR011990">
    <property type="entry name" value="TPR-like_helical_dom_sf"/>
</dbReference>
<organism evidence="4 5">
    <name type="scientific">Musa troglodytarum</name>
    <name type="common">fe'i banana</name>
    <dbReference type="NCBI Taxonomy" id="320322"/>
    <lineage>
        <taxon>Eukaryota</taxon>
        <taxon>Viridiplantae</taxon>
        <taxon>Streptophyta</taxon>
        <taxon>Embryophyta</taxon>
        <taxon>Tracheophyta</taxon>
        <taxon>Spermatophyta</taxon>
        <taxon>Magnoliopsida</taxon>
        <taxon>Liliopsida</taxon>
        <taxon>Zingiberales</taxon>
        <taxon>Musaceae</taxon>
        <taxon>Musa</taxon>
    </lineage>
</organism>
<dbReference type="GO" id="GO:0009451">
    <property type="term" value="P:RNA modification"/>
    <property type="evidence" value="ECO:0007669"/>
    <property type="project" value="InterPro"/>
</dbReference>
<dbReference type="EMBL" id="CP097510">
    <property type="protein sequence ID" value="URE28667.1"/>
    <property type="molecule type" value="Genomic_DNA"/>
</dbReference>
<dbReference type="InterPro" id="IPR046848">
    <property type="entry name" value="E_motif"/>
</dbReference>
<dbReference type="GO" id="GO:0003729">
    <property type="term" value="F:mRNA binding"/>
    <property type="evidence" value="ECO:0007669"/>
    <property type="project" value="UniProtKB-ARBA"/>
</dbReference>
<dbReference type="OrthoDB" id="185373at2759"/>
<dbReference type="PANTHER" id="PTHR47926">
    <property type="entry name" value="PENTATRICOPEPTIDE REPEAT-CONTAINING PROTEIN"/>
    <property type="match status" value="1"/>
</dbReference>
<dbReference type="Pfam" id="PF13041">
    <property type="entry name" value="PPR_2"/>
    <property type="match status" value="2"/>
</dbReference>
<accession>A0A9E7HEL1</accession>
<sequence>MSKRAPESPSIPTVIFSRIQQRSSSVVLWLLRIVGVLCFLAVMLLQRLGMLLQQCSQKKAFRHGIALHASVIKSGMDSDPILSNHLINLYAKCKDFESSHQIFDHMSNRNIVSWSAMISGYDQAGKPSTALDLFAQMPLQPNEYIYGSVISACATLFALTQGRQIHGHSLKNGYGQISYVSNSLMSMYIKCDCFDDALCIFSSISEPNSVSYNAMITGFAETLKLDKGLELFRLMNKQGLDPDEFSYVALIGICSSMEDLHVGIGLHCQTIKLGLDNTAFVGNVILMMYSTCGLFEEVEKVFMSIKEKDVITCNTFIVACSNCGEHTKGLMVYKDMTATRNNFPLSPDEFTTASALAVSAELASFHYGGQIHAHLIRTMMVLDIVVYNAIINMYAKCGCSKYASHVFNLMPNRNLISYNTMIAAHGNHGHATAALEILKQMRYEGFVADSVTFVGLLTACSHAGLVDEGLVLFNSMQETYGICPMIEHLSCLIDMLGRSGRLEEAECYVKTSAFQNDSVIWGNLLSSCRLHKNVVVGERAAIKVLELQPGTSSPYVLLSNLYASDGRWEDVAEARKMLKCTGVKKEPGHSFMEVKGIAEKFTVEPPLRGLVLDKSANNLKHGLLRSILIWWNQCGLAIAELQPFEDSASQLAEFASNRAPHSLVCVPVEKHGVPGLLMILPNNSCNRAKPEMFSYVVP</sequence>
<dbReference type="AlphaFoldDB" id="A0A9E7HEL1"/>
<dbReference type="Pfam" id="PF01535">
    <property type="entry name" value="PPR"/>
    <property type="match status" value="6"/>
</dbReference>
<feature type="transmembrane region" description="Helical" evidence="3">
    <location>
        <begin position="26"/>
        <end position="45"/>
    </location>
</feature>
<evidence type="ECO:0000256" key="3">
    <source>
        <dbReference type="SAM" id="Phobius"/>
    </source>
</evidence>
<evidence type="ECO:0000256" key="2">
    <source>
        <dbReference type="PROSITE-ProRule" id="PRU00708"/>
    </source>
</evidence>